<dbReference type="EMBL" id="BAAANF010000016">
    <property type="protein sequence ID" value="GAA1695563.1"/>
    <property type="molecule type" value="Genomic_DNA"/>
</dbReference>
<proteinExistence type="predicted"/>
<evidence type="ECO:0000313" key="2">
    <source>
        <dbReference type="Proteomes" id="UP001500280"/>
    </source>
</evidence>
<organism evidence="1 2">
    <name type="scientific">Kribbella yunnanensis</name>
    <dbReference type="NCBI Taxonomy" id="190194"/>
    <lineage>
        <taxon>Bacteria</taxon>
        <taxon>Bacillati</taxon>
        <taxon>Actinomycetota</taxon>
        <taxon>Actinomycetes</taxon>
        <taxon>Propionibacteriales</taxon>
        <taxon>Kribbellaceae</taxon>
        <taxon>Kribbella</taxon>
    </lineage>
</organism>
<reference evidence="1 2" key="1">
    <citation type="journal article" date="2019" name="Int. J. Syst. Evol. Microbiol.">
        <title>The Global Catalogue of Microorganisms (GCM) 10K type strain sequencing project: providing services to taxonomists for standard genome sequencing and annotation.</title>
        <authorList>
            <consortium name="The Broad Institute Genomics Platform"/>
            <consortium name="The Broad Institute Genome Sequencing Center for Infectious Disease"/>
            <person name="Wu L."/>
            <person name="Ma J."/>
        </authorList>
    </citation>
    <scope>NUCLEOTIDE SEQUENCE [LARGE SCALE GENOMIC DNA]</scope>
    <source>
        <strain evidence="1 2">JCM 14307</strain>
    </source>
</reference>
<comment type="caution">
    <text evidence="1">The sequence shown here is derived from an EMBL/GenBank/DDBJ whole genome shotgun (WGS) entry which is preliminary data.</text>
</comment>
<sequence length="76" mass="8237">MTAVIAMSNSAVPFFGIPPVDDDRAGLGCDHVVRVQVTVDDDATRRPARRRDRVQPTMQVSMQYAELGGGEFTGNS</sequence>
<evidence type="ECO:0000313" key="1">
    <source>
        <dbReference type="EMBL" id="GAA1695563.1"/>
    </source>
</evidence>
<name>A0ABN2HYL5_9ACTN</name>
<protein>
    <submittedName>
        <fullName evidence="1">Uncharacterized protein</fullName>
    </submittedName>
</protein>
<accession>A0ABN2HYL5</accession>
<gene>
    <name evidence="1" type="ORF">GCM10009745_46710</name>
</gene>
<dbReference type="Proteomes" id="UP001500280">
    <property type="component" value="Unassembled WGS sequence"/>
</dbReference>
<keyword evidence="2" id="KW-1185">Reference proteome</keyword>